<evidence type="ECO:0000313" key="3">
    <source>
        <dbReference type="EMBL" id="RGL16298.1"/>
    </source>
</evidence>
<accession>A0A3E4R7P5</accession>
<keyword evidence="1" id="KW-1133">Transmembrane helix</keyword>
<comment type="caution">
    <text evidence="3">The sequence shown here is derived from an EMBL/GenBank/DDBJ whole genome shotgun (WGS) entry which is preliminary data.</text>
</comment>
<organism evidence="3 4">
    <name type="scientific">Bacteroides uniformis</name>
    <dbReference type="NCBI Taxonomy" id="820"/>
    <lineage>
        <taxon>Bacteria</taxon>
        <taxon>Pseudomonadati</taxon>
        <taxon>Bacteroidota</taxon>
        <taxon>Bacteroidia</taxon>
        <taxon>Bacteroidales</taxon>
        <taxon>Bacteroidaceae</taxon>
        <taxon>Bacteroides</taxon>
    </lineage>
</organism>
<dbReference type="EMBL" id="QSRK01000004">
    <property type="protein sequence ID" value="RGL16298.1"/>
    <property type="molecule type" value="Genomic_DNA"/>
</dbReference>
<keyword evidence="1" id="KW-0472">Membrane</keyword>
<dbReference type="InterPro" id="IPR005182">
    <property type="entry name" value="YdbS-like_PH"/>
</dbReference>
<proteinExistence type="predicted"/>
<reference evidence="3 4" key="1">
    <citation type="submission" date="2018-08" db="EMBL/GenBank/DDBJ databases">
        <title>A genome reference for cultivated species of the human gut microbiota.</title>
        <authorList>
            <person name="Zou Y."/>
            <person name="Xue W."/>
            <person name="Luo G."/>
        </authorList>
    </citation>
    <scope>NUCLEOTIDE SEQUENCE [LARGE SCALE GENOMIC DNA]</scope>
    <source>
        <strain evidence="3 4">TF08-13</strain>
    </source>
</reference>
<dbReference type="Proteomes" id="UP000260795">
    <property type="component" value="Unassembled WGS sequence"/>
</dbReference>
<dbReference type="AlphaFoldDB" id="A0A3E4R7P5"/>
<sequence>MDRTIRIHPDAAQVTCSEFPSFLLVAVLLILVGWDGLLPGFMKALLSILIGGLVLYLLYRYIYITRMVFLINGEQLVHEHGVFNIQRDYIELYRVVDYSEHRTFQQMLFGLKTISIYSGDRTNPRLDMIGVLKSTDIISELRIRVEANKARRNIHEFTNMQ</sequence>
<gene>
    <name evidence="3" type="ORF">DXC80_03775</name>
</gene>
<dbReference type="Pfam" id="PF03703">
    <property type="entry name" value="bPH_2"/>
    <property type="match status" value="1"/>
</dbReference>
<evidence type="ECO:0000259" key="2">
    <source>
        <dbReference type="Pfam" id="PF03703"/>
    </source>
</evidence>
<feature type="transmembrane region" description="Helical" evidence="1">
    <location>
        <begin position="40"/>
        <end position="59"/>
    </location>
</feature>
<feature type="transmembrane region" description="Helical" evidence="1">
    <location>
        <begin position="12"/>
        <end position="34"/>
    </location>
</feature>
<name>A0A3E4R7P5_BACUN</name>
<keyword evidence="1" id="KW-0812">Transmembrane</keyword>
<protein>
    <submittedName>
        <fullName evidence="3">PH domain-containing protein</fullName>
    </submittedName>
</protein>
<evidence type="ECO:0000256" key="1">
    <source>
        <dbReference type="SAM" id="Phobius"/>
    </source>
</evidence>
<feature type="domain" description="YdbS-like PH" evidence="2">
    <location>
        <begin position="68"/>
        <end position="131"/>
    </location>
</feature>
<evidence type="ECO:0000313" key="4">
    <source>
        <dbReference type="Proteomes" id="UP000260795"/>
    </source>
</evidence>